<name>A0AAE8MII2_9HYPO</name>
<evidence type="ECO:0000256" key="2">
    <source>
        <dbReference type="SAM" id="Phobius"/>
    </source>
</evidence>
<accession>A0AAE8MII2</accession>
<sequence length="489" mass="55633">MYSKAHTYFQSQEDYPMDTSSGGSSTEGEFACKTEHCQRMKDLGIYRTMYPSHQNSSSSSYSHRRSLRGGRSQRQRFTRRKLSWNEFLTLYLRIKNRFWLSSSTPSSRPSSSSPCSSITTGSDSGMSIATNASIPWHNTNMPQKSIGNKVPVDKAYPSLRTQNLILSRMQTLLEYACFRFAEKSMPDIPQSTGWTCPEAGELSVWVYHFYEKCKYRQLEEMNRHRGSRISLSVLLNSVKEIRHDAVHRNPLDVKYLSLQMSHAVTFCQVLGVPDALHKLQSIQICAETQIRKLGILTEVNIKFGDVSAEQGLDVESQTIEETRETFGNRRAAACKTLENMLLDPKTLDFSPEEEEEATVTKEAHTFGPTPIMTVTDNTPITKVAPKKRPELSEVAWKFLNSILLIPSMMAFFIDGLISLLGSGRSGMEKTGMRVLRAIIRLTMYCLWLHVLIRSLAEMSNDLLEHWVSHLGQWIGFCISVYAFCFWMTS</sequence>
<dbReference type="AlphaFoldDB" id="A0AAE8MII2"/>
<feature type="transmembrane region" description="Helical" evidence="2">
    <location>
        <begin position="470"/>
        <end position="488"/>
    </location>
</feature>
<keyword evidence="4" id="KW-1185">Reference proteome</keyword>
<reference evidence="3" key="1">
    <citation type="submission" date="2018-03" db="EMBL/GenBank/DDBJ databases">
        <authorList>
            <person name="Guldener U."/>
        </authorList>
    </citation>
    <scope>NUCLEOTIDE SEQUENCE</scope>
</reference>
<feature type="transmembrane region" description="Helical" evidence="2">
    <location>
        <begin position="398"/>
        <end position="421"/>
    </location>
</feature>
<evidence type="ECO:0000313" key="3">
    <source>
        <dbReference type="EMBL" id="SPJ83882.1"/>
    </source>
</evidence>
<comment type="caution">
    <text evidence="3">The sequence shown here is derived from an EMBL/GenBank/DDBJ whole genome shotgun (WGS) entry which is preliminary data.</text>
</comment>
<proteinExistence type="predicted"/>
<keyword evidence="2" id="KW-0472">Membrane</keyword>
<keyword evidence="2" id="KW-0812">Transmembrane</keyword>
<feature type="transmembrane region" description="Helical" evidence="2">
    <location>
        <begin position="433"/>
        <end position="450"/>
    </location>
</feature>
<evidence type="ECO:0000313" key="4">
    <source>
        <dbReference type="Proteomes" id="UP001187734"/>
    </source>
</evidence>
<keyword evidence="2" id="KW-1133">Transmembrane helix</keyword>
<gene>
    <name evidence="3" type="ORF">FTOL_10398</name>
</gene>
<organism evidence="3 4">
    <name type="scientific">Fusarium torulosum</name>
    <dbReference type="NCBI Taxonomy" id="33205"/>
    <lineage>
        <taxon>Eukaryota</taxon>
        <taxon>Fungi</taxon>
        <taxon>Dikarya</taxon>
        <taxon>Ascomycota</taxon>
        <taxon>Pezizomycotina</taxon>
        <taxon>Sordariomycetes</taxon>
        <taxon>Hypocreomycetidae</taxon>
        <taxon>Hypocreales</taxon>
        <taxon>Nectriaceae</taxon>
        <taxon>Fusarium</taxon>
    </lineage>
</organism>
<feature type="compositionally biased region" description="Low complexity" evidence="1">
    <location>
        <begin position="52"/>
        <end position="61"/>
    </location>
</feature>
<feature type="region of interest" description="Disordered" evidence="1">
    <location>
        <begin position="102"/>
        <end position="122"/>
    </location>
</feature>
<evidence type="ECO:0000256" key="1">
    <source>
        <dbReference type="SAM" id="MobiDB-lite"/>
    </source>
</evidence>
<feature type="compositionally biased region" description="Basic residues" evidence="1">
    <location>
        <begin position="62"/>
        <end position="75"/>
    </location>
</feature>
<protein>
    <submittedName>
        <fullName evidence="3">Uncharacterized protein</fullName>
    </submittedName>
</protein>
<dbReference type="Proteomes" id="UP001187734">
    <property type="component" value="Unassembled WGS sequence"/>
</dbReference>
<dbReference type="EMBL" id="ONZP01000405">
    <property type="protein sequence ID" value="SPJ83882.1"/>
    <property type="molecule type" value="Genomic_DNA"/>
</dbReference>
<feature type="region of interest" description="Disordered" evidence="1">
    <location>
        <begin position="52"/>
        <end position="75"/>
    </location>
</feature>